<name>A0AAE1TMP6_9EUCA</name>
<dbReference type="EMBL" id="JAWZYT010006058">
    <property type="protein sequence ID" value="KAK4288934.1"/>
    <property type="molecule type" value="Genomic_DNA"/>
</dbReference>
<dbReference type="PROSITE" id="PS51257">
    <property type="entry name" value="PROKAR_LIPOPROTEIN"/>
    <property type="match status" value="1"/>
</dbReference>
<accession>A0AAE1TMP6</accession>
<organism evidence="1 2">
    <name type="scientific">Petrolisthes manimaculis</name>
    <dbReference type="NCBI Taxonomy" id="1843537"/>
    <lineage>
        <taxon>Eukaryota</taxon>
        <taxon>Metazoa</taxon>
        <taxon>Ecdysozoa</taxon>
        <taxon>Arthropoda</taxon>
        <taxon>Crustacea</taxon>
        <taxon>Multicrustacea</taxon>
        <taxon>Malacostraca</taxon>
        <taxon>Eumalacostraca</taxon>
        <taxon>Eucarida</taxon>
        <taxon>Decapoda</taxon>
        <taxon>Pleocyemata</taxon>
        <taxon>Anomura</taxon>
        <taxon>Galatheoidea</taxon>
        <taxon>Porcellanidae</taxon>
        <taxon>Petrolisthes</taxon>
    </lineage>
</organism>
<keyword evidence="2" id="KW-1185">Reference proteome</keyword>
<gene>
    <name evidence="1" type="ORF">Pmani_038071</name>
</gene>
<evidence type="ECO:0000313" key="1">
    <source>
        <dbReference type="EMBL" id="KAK4288934.1"/>
    </source>
</evidence>
<protein>
    <submittedName>
        <fullName evidence="1">Uncharacterized protein</fullName>
    </submittedName>
</protein>
<dbReference type="AlphaFoldDB" id="A0AAE1TMP6"/>
<comment type="caution">
    <text evidence="1">The sequence shown here is derived from an EMBL/GenBank/DDBJ whole genome shotgun (WGS) entry which is preliminary data.</text>
</comment>
<dbReference type="Proteomes" id="UP001292094">
    <property type="component" value="Unassembled WGS sequence"/>
</dbReference>
<evidence type="ECO:0000313" key="2">
    <source>
        <dbReference type="Proteomes" id="UP001292094"/>
    </source>
</evidence>
<reference evidence="1" key="1">
    <citation type="submission" date="2023-11" db="EMBL/GenBank/DDBJ databases">
        <title>Genome assemblies of two species of porcelain crab, Petrolisthes cinctipes and Petrolisthes manimaculis (Anomura: Porcellanidae).</title>
        <authorList>
            <person name="Angst P."/>
        </authorList>
    </citation>
    <scope>NUCLEOTIDE SEQUENCE</scope>
    <source>
        <strain evidence="1">PB745_02</strain>
        <tissue evidence="1">Gill</tissue>
    </source>
</reference>
<proteinExistence type="predicted"/>
<sequence>MKSQDYEEVPLAGGGVSLAPPSLLGCQQSLSVGYSTLRLTSSSALGSCRTSLLFIPHLLPLPATTRNSVIPNREGIKLNGTLMGSAVVHNKQ</sequence>